<dbReference type="PANTHER" id="PTHR43364:SF4">
    <property type="entry name" value="NAD(P)-LINKED OXIDOREDUCTASE SUPERFAMILY PROTEIN"/>
    <property type="match status" value="1"/>
</dbReference>
<evidence type="ECO:0000259" key="2">
    <source>
        <dbReference type="Pfam" id="PF00248"/>
    </source>
</evidence>
<accession>A0AAP0EYX3</accession>
<dbReference type="Gene3D" id="3.20.20.100">
    <property type="entry name" value="NADP-dependent oxidoreductase domain"/>
    <property type="match status" value="1"/>
</dbReference>
<name>A0AAP0EYX3_9MAGN</name>
<evidence type="ECO:0000313" key="3">
    <source>
        <dbReference type="EMBL" id="KAK9098438.1"/>
    </source>
</evidence>
<dbReference type="InterPro" id="IPR050523">
    <property type="entry name" value="AKR_Detox_Biosynth"/>
</dbReference>
<keyword evidence="4" id="KW-1185">Reference proteome</keyword>
<organism evidence="3 4">
    <name type="scientific">Stephania yunnanensis</name>
    <dbReference type="NCBI Taxonomy" id="152371"/>
    <lineage>
        <taxon>Eukaryota</taxon>
        <taxon>Viridiplantae</taxon>
        <taxon>Streptophyta</taxon>
        <taxon>Embryophyta</taxon>
        <taxon>Tracheophyta</taxon>
        <taxon>Spermatophyta</taxon>
        <taxon>Magnoliopsida</taxon>
        <taxon>Ranunculales</taxon>
        <taxon>Menispermaceae</taxon>
        <taxon>Menispermoideae</taxon>
        <taxon>Cissampelideae</taxon>
        <taxon>Stephania</taxon>
    </lineage>
</organism>
<dbReference type="InterPro" id="IPR036812">
    <property type="entry name" value="NAD(P)_OxRdtase_dom_sf"/>
</dbReference>
<dbReference type="InterPro" id="IPR023210">
    <property type="entry name" value="NADP_OxRdtase_dom"/>
</dbReference>
<evidence type="ECO:0000313" key="4">
    <source>
        <dbReference type="Proteomes" id="UP001420932"/>
    </source>
</evidence>
<dbReference type="GO" id="GO:0016491">
    <property type="term" value="F:oxidoreductase activity"/>
    <property type="evidence" value="ECO:0007669"/>
    <property type="project" value="UniProtKB-KW"/>
</dbReference>
<sequence>MASKSSRLNNAFYLYKDLHIGVETSEAYLELRVDVRPRYRLMSSNEVIASEKVLEKVGLKGYQKKNLKFFSNSLLAVDLAEVCHPNNYNIGLLAYSPLAGGALNRKYLDIDSFAMKKRKEVTSKYIQLAKEHGLTLVELALGFTRDRSFVTSSIIGATSVDQLKVDIDAYLNTYFDIISEPMDQLNQQLARQQYGIMRREARFFEDPEIVAHASCEESLQYFEFISCLHPNRNESDASNVLEEGYSNKEEVQRLKVPSLMVELDTPPCTFKPATMSAGMPQFKLFNGMYIIDKAS</sequence>
<feature type="domain" description="NADP-dependent oxidoreductase" evidence="2">
    <location>
        <begin position="78"/>
        <end position="170"/>
    </location>
</feature>
<dbReference type="Proteomes" id="UP001420932">
    <property type="component" value="Unassembled WGS sequence"/>
</dbReference>
<gene>
    <name evidence="3" type="ORF">Syun_025483</name>
</gene>
<proteinExistence type="predicted"/>
<dbReference type="Pfam" id="PF00248">
    <property type="entry name" value="Aldo_ket_red"/>
    <property type="match status" value="1"/>
</dbReference>
<reference evidence="3 4" key="1">
    <citation type="submission" date="2024-01" db="EMBL/GenBank/DDBJ databases">
        <title>Genome assemblies of Stephania.</title>
        <authorList>
            <person name="Yang L."/>
        </authorList>
    </citation>
    <scope>NUCLEOTIDE SEQUENCE [LARGE SCALE GENOMIC DNA]</scope>
    <source>
        <strain evidence="3">YNDBR</strain>
        <tissue evidence="3">Leaf</tissue>
    </source>
</reference>
<evidence type="ECO:0000256" key="1">
    <source>
        <dbReference type="ARBA" id="ARBA00023002"/>
    </source>
</evidence>
<dbReference type="SUPFAM" id="SSF51430">
    <property type="entry name" value="NAD(P)-linked oxidoreductase"/>
    <property type="match status" value="1"/>
</dbReference>
<protein>
    <recommendedName>
        <fullName evidence="2">NADP-dependent oxidoreductase domain-containing protein</fullName>
    </recommendedName>
</protein>
<keyword evidence="1" id="KW-0560">Oxidoreductase</keyword>
<comment type="caution">
    <text evidence="3">The sequence shown here is derived from an EMBL/GenBank/DDBJ whole genome shotgun (WGS) entry which is preliminary data.</text>
</comment>
<dbReference type="AlphaFoldDB" id="A0AAP0EYX3"/>
<dbReference type="PANTHER" id="PTHR43364">
    <property type="entry name" value="NADH-SPECIFIC METHYLGLYOXAL REDUCTASE-RELATED"/>
    <property type="match status" value="1"/>
</dbReference>
<dbReference type="EMBL" id="JBBNAF010000011">
    <property type="protein sequence ID" value="KAK9098438.1"/>
    <property type="molecule type" value="Genomic_DNA"/>
</dbReference>